<dbReference type="InterPro" id="IPR018060">
    <property type="entry name" value="HTH_AraC"/>
</dbReference>
<evidence type="ECO:0008006" key="14">
    <source>
        <dbReference type="Google" id="ProtNLM"/>
    </source>
</evidence>
<evidence type="ECO:0000259" key="11">
    <source>
        <dbReference type="PROSITE" id="PS50110"/>
    </source>
</evidence>
<dbReference type="InterPro" id="IPR001789">
    <property type="entry name" value="Sig_transdc_resp-reg_receiver"/>
</dbReference>
<sequence length="416" mass="47561">MDKPINVLIVDDELLVRQGLRSTIDWARYGMQVAGEAANGEAALDLYERLQPEVIITDIVMPRMDGIALAKEIRRRDPHCKILFLSCHGEFTYAQEGIRVGAAGYVLKTSLDHDEMHEYLSSIAHEVQKQQQEEAVRHHRGTGLPEHSGAASTASLTALWRRWLTRRHPEDEQRLLARVKEWWPDAEGKWIDIALITAEHEQHVLADDAELLPAWQPAMLLSFLDTTGQRIAASTAELWPLLESRLIAAKQRVPSLVWRCRPARRLEEVLQNWLRLRQYRKIELKYLIPARLESDAVLTAIEYIEDRLAEGPSTAEIAEHAGMSRSHFSLMFKKETGCSLIEFIYKIRLERACLLLETTDLKAHVISEKVGIHNFKHFSRWFKQMTGLTPTEYRQTRRSAPALSAQQTTALTNTPG</sequence>
<dbReference type="InterPro" id="IPR009057">
    <property type="entry name" value="Homeodomain-like_sf"/>
</dbReference>
<organism evidence="12 13">
    <name type="scientific">Insulibacter thermoxylanivorax</name>
    <dbReference type="NCBI Taxonomy" id="2749268"/>
    <lineage>
        <taxon>Bacteria</taxon>
        <taxon>Bacillati</taxon>
        <taxon>Bacillota</taxon>
        <taxon>Bacilli</taxon>
        <taxon>Bacillales</taxon>
        <taxon>Paenibacillaceae</taxon>
        <taxon>Insulibacter</taxon>
    </lineage>
</organism>
<proteinExistence type="predicted"/>
<evidence type="ECO:0000256" key="4">
    <source>
        <dbReference type="ARBA" id="ARBA00023012"/>
    </source>
</evidence>
<dbReference type="GO" id="GO:0005737">
    <property type="term" value="C:cytoplasm"/>
    <property type="evidence" value="ECO:0007669"/>
    <property type="project" value="UniProtKB-SubCell"/>
</dbReference>
<feature type="compositionally biased region" description="Polar residues" evidence="9">
    <location>
        <begin position="404"/>
        <end position="416"/>
    </location>
</feature>
<comment type="caution">
    <text evidence="12">The sequence shown here is derived from an EMBL/GenBank/DDBJ whole genome shotgun (WGS) entry which is preliminary data.</text>
</comment>
<reference evidence="12" key="1">
    <citation type="submission" date="2020-08" db="EMBL/GenBank/DDBJ databases">
        <authorList>
            <person name="Uke A."/>
            <person name="Chhe C."/>
            <person name="Baramee S."/>
            <person name="Kosugi A."/>
        </authorList>
    </citation>
    <scope>NUCLEOTIDE SEQUENCE</scope>
    <source>
        <strain evidence="12">DA-C8</strain>
    </source>
</reference>
<evidence type="ECO:0000259" key="10">
    <source>
        <dbReference type="PROSITE" id="PS01124"/>
    </source>
</evidence>
<dbReference type="GO" id="GO:0000160">
    <property type="term" value="P:phosphorelay signal transduction system"/>
    <property type="evidence" value="ECO:0007669"/>
    <property type="project" value="UniProtKB-KW"/>
</dbReference>
<evidence type="ECO:0000256" key="5">
    <source>
        <dbReference type="ARBA" id="ARBA00023015"/>
    </source>
</evidence>
<dbReference type="Pfam" id="PF00072">
    <property type="entry name" value="Response_reg"/>
    <property type="match status" value="1"/>
</dbReference>
<dbReference type="SMART" id="SM00448">
    <property type="entry name" value="REC"/>
    <property type="match status" value="1"/>
</dbReference>
<keyword evidence="13" id="KW-1185">Reference proteome</keyword>
<accession>A0A916QDY6</accession>
<dbReference type="Pfam" id="PF12833">
    <property type="entry name" value="HTH_18"/>
    <property type="match status" value="1"/>
</dbReference>
<evidence type="ECO:0000256" key="1">
    <source>
        <dbReference type="ARBA" id="ARBA00004496"/>
    </source>
</evidence>
<dbReference type="PROSITE" id="PS01124">
    <property type="entry name" value="HTH_ARAC_FAMILY_2"/>
    <property type="match status" value="1"/>
</dbReference>
<keyword evidence="6" id="KW-0238">DNA-binding</keyword>
<keyword evidence="2" id="KW-0963">Cytoplasm</keyword>
<dbReference type="GO" id="GO:0003700">
    <property type="term" value="F:DNA-binding transcription factor activity"/>
    <property type="evidence" value="ECO:0007669"/>
    <property type="project" value="InterPro"/>
</dbReference>
<dbReference type="GO" id="GO:0043565">
    <property type="term" value="F:sequence-specific DNA binding"/>
    <property type="evidence" value="ECO:0007669"/>
    <property type="project" value="InterPro"/>
</dbReference>
<dbReference type="SUPFAM" id="SSF46689">
    <property type="entry name" value="Homeodomain-like"/>
    <property type="match status" value="2"/>
</dbReference>
<dbReference type="SUPFAM" id="SSF52172">
    <property type="entry name" value="CheY-like"/>
    <property type="match status" value="1"/>
</dbReference>
<dbReference type="InterPro" id="IPR011006">
    <property type="entry name" value="CheY-like_superfamily"/>
</dbReference>
<dbReference type="PANTHER" id="PTHR42713:SF3">
    <property type="entry name" value="TRANSCRIPTIONAL REGULATORY PROTEIN HPTR"/>
    <property type="match status" value="1"/>
</dbReference>
<dbReference type="Gene3D" id="1.10.10.60">
    <property type="entry name" value="Homeodomain-like"/>
    <property type="match status" value="2"/>
</dbReference>
<evidence type="ECO:0000313" key="12">
    <source>
        <dbReference type="EMBL" id="GFR38730.1"/>
    </source>
</evidence>
<dbReference type="CDD" id="cd17536">
    <property type="entry name" value="REC_YesN-like"/>
    <property type="match status" value="1"/>
</dbReference>
<dbReference type="PANTHER" id="PTHR42713">
    <property type="entry name" value="HISTIDINE KINASE-RELATED"/>
    <property type="match status" value="1"/>
</dbReference>
<dbReference type="PROSITE" id="PS50110">
    <property type="entry name" value="RESPONSE_REGULATORY"/>
    <property type="match status" value="1"/>
</dbReference>
<dbReference type="EMBL" id="BMAQ01000026">
    <property type="protein sequence ID" value="GFR38730.1"/>
    <property type="molecule type" value="Genomic_DNA"/>
</dbReference>
<keyword evidence="7" id="KW-0804">Transcription</keyword>
<feature type="modified residue" description="4-aspartylphosphate" evidence="8">
    <location>
        <position position="58"/>
    </location>
</feature>
<dbReference type="InterPro" id="IPR051552">
    <property type="entry name" value="HptR"/>
</dbReference>
<dbReference type="SMART" id="SM00342">
    <property type="entry name" value="HTH_ARAC"/>
    <property type="match status" value="1"/>
</dbReference>
<name>A0A916QDY6_9BACL</name>
<evidence type="ECO:0000313" key="13">
    <source>
        <dbReference type="Proteomes" id="UP000654993"/>
    </source>
</evidence>
<dbReference type="RefSeq" id="WP_200966967.1">
    <property type="nucleotide sequence ID" value="NZ_BMAQ01000026.1"/>
</dbReference>
<dbReference type="Gene3D" id="3.40.50.2300">
    <property type="match status" value="1"/>
</dbReference>
<dbReference type="AlphaFoldDB" id="A0A916QDY6"/>
<evidence type="ECO:0000256" key="3">
    <source>
        <dbReference type="ARBA" id="ARBA00022553"/>
    </source>
</evidence>
<feature type="region of interest" description="Disordered" evidence="9">
    <location>
        <begin position="394"/>
        <end position="416"/>
    </location>
</feature>
<evidence type="ECO:0000256" key="2">
    <source>
        <dbReference type="ARBA" id="ARBA00022490"/>
    </source>
</evidence>
<evidence type="ECO:0000256" key="9">
    <source>
        <dbReference type="SAM" id="MobiDB-lite"/>
    </source>
</evidence>
<feature type="domain" description="HTH araC/xylS-type" evidence="10">
    <location>
        <begin position="298"/>
        <end position="396"/>
    </location>
</feature>
<evidence type="ECO:0000256" key="8">
    <source>
        <dbReference type="PROSITE-ProRule" id="PRU00169"/>
    </source>
</evidence>
<keyword evidence="5" id="KW-0805">Transcription regulation</keyword>
<gene>
    <name evidence="12" type="ORF">PRECH8_20260</name>
</gene>
<protein>
    <recommendedName>
        <fullName evidence="14">Two-component system, response regulator YesN</fullName>
    </recommendedName>
</protein>
<feature type="domain" description="Response regulatory" evidence="11">
    <location>
        <begin position="6"/>
        <end position="123"/>
    </location>
</feature>
<comment type="subcellular location">
    <subcellularLocation>
        <location evidence="1">Cytoplasm</location>
    </subcellularLocation>
</comment>
<keyword evidence="4" id="KW-0902">Two-component regulatory system</keyword>
<reference evidence="12" key="2">
    <citation type="journal article" date="2021" name="Data Brief">
        <title>Draft genome sequence data of the facultative, thermophilic, xylanolytic bacterium Paenibacillus sp. strain DA-C8.</title>
        <authorList>
            <person name="Chhe C."/>
            <person name="Uke A."/>
            <person name="Baramee S."/>
            <person name="Ungkulpasvich U."/>
            <person name="Tachaapaikoon C."/>
            <person name="Pason P."/>
            <person name="Waeonukul R."/>
            <person name="Ratanakhanokchai K."/>
            <person name="Kosugi A."/>
        </authorList>
    </citation>
    <scope>NUCLEOTIDE SEQUENCE</scope>
    <source>
        <strain evidence="12">DA-C8</strain>
    </source>
</reference>
<evidence type="ECO:0000256" key="6">
    <source>
        <dbReference type="ARBA" id="ARBA00023125"/>
    </source>
</evidence>
<keyword evidence="3 8" id="KW-0597">Phosphoprotein</keyword>
<dbReference type="Proteomes" id="UP000654993">
    <property type="component" value="Unassembled WGS sequence"/>
</dbReference>
<evidence type="ECO:0000256" key="7">
    <source>
        <dbReference type="ARBA" id="ARBA00023163"/>
    </source>
</evidence>